<organism evidence="1 2">
    <name type="scientific">Pseudomonas palleroniana</name>
    <dbReference type="NCBI Taxonomy" id="191390"/>
    <lineage>
        <taxon>Bacteria</taxon>
        <taxon>Pseudomonadati</taxon>
        <taxon>Pseudomonadota</taxon>
        <taxon>Gammaproteobacteria</taxon>
        <taxon>Pseudomonadales</taxon>
        <taxon>Pseudomonadaceae</taxon>
        <taxon>Pseudomonas</taxon>
    </lineage>
</organism>
<dbReference type="EMBL" id="CP025494">
    <property type="protein sequence ID" value="AVE03080.1"/>
    <property type="molecule type" value="Genomic_DNA"/>
</dbReference>
<dbReference type="RefSeq" id="WP_104993249.1">
    <property type="nucleotide sequence ID" value="NZ_CP025494.1"/>
</dbReference>
<evidence type="ECO:0000313" key="1">
    <source>
        <dbReference type="EMBL" id="AVE03080.1"/>
    </source>
</evidence>
<name>A0A2L1J3M5_9PSED</name>
<protein>
    <submittedName>
        <fullName evidence="1">Uncharacterized protein</fullName>
    </submittedName>
</protein>
<gene>
    <name evidence="1" type="ORF">CYL20_00370</name>
</gene>
<evidence type="ECO:0000313" key="2">
    <source>
        <dbReference type="Proteomes" id="UP000237830"/>
    </source>
</evidence>
<dbReference type="AlphaFoldDB" id="A0A2L1J3M5"/>
<reference evidence="1 2" key="1">
    <citation type="submission" date="2017-12" db="EMBL/GenBank/DDBJ databases">
        <title>Genome sequence of Pseudomonas palleroniana MAB3.</title>
        <authorList>
            <person name="Nascimento F.X."/>
        </authorList>
    </citation>
    <scope>NUCLEOTIDE SEQUENCE [LARGE SCALE GENOMIC DNA]</scope>
    <source>
        <strain evidence="1 2">MAB3</strain>
    </source>
</reference>
<proteinExistence type="predicted"/>
<accession>A0A2L1J3M5</accession>
<dbReference type="Proteomes" id="UP000237830">
    <property type="component" value="Chromosome"/>
</dbReference>
<sequence>MNYLEEEVDEAFKTLKIDSKKLKETELTDLIKSLTKKFFKSQSNVLDAINLNEKKTEHNPNFWREIENRIHKKDLILLVFDSSYRAWKVSSAQDIASILGETTGYPFWITDNQLTFLVHMDDHDCVIWA</sequence>